<protein>
    <submittedName>
        <fullName evidence="2">Uncharacterized protein</fullName>
    </submittedName>
</protein>
<reference evidence="3" key="1">
    <citation type="journal article" date="2016" name="Nature">
        <title>The genome of the seagrass Zostera marina reveals angiosperm adaptation to the sea.</title>
        <authorList>
            <person name="Olsen J.L."/>
            <person name="Rouze P."/>
            <person name="Verhelst B."/>
            <person name="Lin Y.-C."/>
            <person name="Bayer T."/>
            <person name="Collen J."/>
            <person name="Dattolo E."/>
            <person name="De Paoli E."/>
            <person name="Dittami S."/>
            <person name="Maumus F."/>
            <person name="Michel G."/>
            <person name="Kersting A."/>
            <person name="Lauritano C."/>
            <person name="Lohaus R."/>
            <person name="Toepel M."/>
            <person name="Tonon T."/>
            <person name="Vanneste K."/>
            <person name="Amirebrahimi M."/>
            <person name="Brakel J."/>
            <person name="Bostroem C."/>
            <person name="Chovatia M."/>
            <person name="Grimwood J."/>
            <person name="Jenkins J.W."/>
            <person name="Jueterbock A."/>
            <person name="Mraz A."/>
            <person name="Stam W.T."/>
            <person name="Tice H."/>
            <person name="Bornberg-Bauer E."/>
            <person name="Green P.J."/>
            <person name="Pearson G.A."/>
            <person name="Procaccini G."/>
            <person name="Duarte C.M."/>
            <person name="Schmutz J."/>
            <person name="Reusch T.B.H."/>
            <person name="Van de Peer Y."/>
        </authorList>
    </citation>
    <scope>NUCLEOTIDE SEQUENCE [LARGE SCALE GENOMIC DNA]</scope>
    <source>
        <strain evidence="3">cv. Finnish</strain>
    </source>
</reference>
<dbReference type="Proteomes" id="UP000036987">
    <property type="component" value="Unassembled WGS sequence"/>
</dbReference>
<organism evidence="2 3">
    <name type="scientific">Zostera marina</name>
    <name type="common">Eelgrass</name>
    <dbReference type="NCBI Taxonomy" id="29655"/>
    <lineage>
        <taxon>Eukaryota</taxon>
        <taxon>Viridiplantae</taxon>
        <taxon>Streptophyta</taxon>
        <taxon>Embryophyta</taxon>
        <taxon>Tracheophyta</taxon>
        <taxon>Spermatophyta</taxon>
        <taxon>Magnoliopsida</taxon>
        <taxon>Liliopsida</taxon>
        <taxon>Zosteraceae</taxon>
        <taxon>Zostera</taxon>
    </lineage>
</organism>
<feature type="region of interest" description="Disordered" evidence="1">
    <location>
        <begin position="46"/>
        <end position="71"/>
    </location>
</feature>
<name>A0A0K9PG98_ZOSMR</name>
<proteinExistence type="predicted"/>
<dbReference type="AlphaFoldDB" id="A0A0K9PG98"/>
<evidence type="ECO:0000256" key="1">
    <source>
        <dbReference type="SAM" id="MobiDB-lite"/>
    </source>
</evidence>
<comment type="caution">
    <text evidence="2">The sequence shown here is derived from an EMBL/GenBank/DDBJ whole genome shotgun (WGS) entry which is preliminary data.</text>
</comment>
<evidence type="ECO:0000313" key="3">
    <source>
        <dbReference type="Proteomes" id="UP000036987"/>
    </source>
</evidence>
<dbReference type="EMBL" id="LFYR01000864">
    <property type="protein sequence ID" value="KMZ68093.1"/>
    <property type="molecule type" value="Genomic_DNA"/>
</dbReference>
<dbReference type="InterPro" id="IPR003772">
    <property type="entry name" value="YceD"/>
</dbReference>
<feature type="compositionally biased region" description="Basic residues" evidence="1">
    <location>
        <begin position="53"/>
        <end position="66"/>
    </location>
</feature>
<sequence length="246" mass="27566">MEKAFHSTIISKSLVTTSAQSFLHSTPKFLHAQNKKYPLLVVSCSGENGEPRKSKKTVRKSQKAPRSRPLIKIPTSDRKWEDEWTASYVLTLRELCLNDLAHEDGELDKPVSIGLSIQKHASFGLSVQGIVTTSFNAQCTSCFSLYHREIDANFSVLVLPSRKSRKEFGIPEIGGNDSSVIYVKPGCEVNLDSLIKDTIRLTASAKDTCTELCAKSSRTWQYNDGEVTYDQRWSRLLEIRDSFGSN</sequence>
<gene>
    <name evidence="2" type="ORF">ZOSMA_24G01160</name>
</gene>
<dbReference type="InterPro" id="IPR044985">
    <property type="entry name" value="YceD_plant"/>
</dbReference>
<dbReference type="PANTHER" id="PTHR37734">
    <property type="entry name" value="LARGE RIBOSOMAL RNA SUBUNIT ACCUMULATION PROTEIN YCED HOMOLOG 2, CHLOROPLASTIC"/>
    <property type="match status" value="1"/>
</dbReference>
<dbReference type="Pfam" id="PF02620">
    <property type="entry name" value="YceD"/>
    <property type="match status" value="1"/>
</dbReference>
<accession>A0A0K9PG98</accession>
<evidence type="ECO:0000313" key="2">
    <source>
        <dbReference type="EMBL" id="KMZ68093.1"/>
    </source>
</evidence>
<dbReference type="OMA" id="TPYCRQI"/>
<dbReference type="OrthoDB" id="1912778at2759"/>
<keyword evidence="3" id="KW-1185">Reference proteome</keyword>
<dbReference type="PANTHER" id="PTHR37734:SF1">
    <property type="entry name" value="LARGE RIBOSOMAL RNA SUBUNIT ACCUMULATION PROTEIN YCED HOMOLOG 2, CHLOROPLASTIC"/>
    <property type="match status" value="1"/>
</dbReference>